<dbReference type="PANTHER" id="PTHR43133:SF46">
    <property type="entry name" value="RNA POLYMERASE SIGMA-70 FACTOR ECF SUBFAMILY"/>
    <property type="match status" value="1"/>
</dbReference>
<organism evidence="7 8">
    <name type="scientific">Arcticibacter svalbardensis MN12-7</name>
    <dbReference type="NCBI Taxonomy" id="1150600"/>
    <lineage>
        <taxon>Bacteria</taxon>
        <taxon>Pseudomonadati</taxon>
        <taxon>Bacteroidota</taxon>
        <taxon>Sphingobacteriia</taxon>
        <taxon>Sphingobacteriales</taxon>
        <taxon>Sphingobacteriaceae</taxon>
        <taxon>Arcticibacter</taxon>
    </lineage>
</organism>
<dbReference type="GO" id="GO:0006352">
    <property type="term" value="P:DNA-templated transcription initiation"/>
    <property type="evidence" value="ECO:0007669"/>
    <property type="project" value="InterPro"/>
</dbReference>
<evidence type="ECO:0000256" key="4">
    <source>
        <dbReference type="ARBA" id="ARBA00023163"/>
    </source>
</evidence>
<dbReference type="InterPro" id="IPR014284">
    <property type="entry name" value="RNA_pol_sigma-70_dom"/>
</dbReference>
<dbReference type="Proteomes" id="UP000014174">
    <property type="component" value="Unassembled WGS sequence"/>
</dbReference>
<keyword evidence="8" id="KW-1185">Reference proteome</keyword>
<dbReference type="InterPro" id="IPR039425">
    <property type="entry name" value="RNA_pol_sigma-70-like"/>
</dbReference>
<evidence type="ECO:0000256" key="3">
    <source>
        <dbReference type="ARBA" id="ARBA00023082"/>
    </source>
</evidence>
<dbReference type="Pfam" id="PF08281">
    <property type="entry name" value="Sigma70_r4_2"/>
    <property type="match status" value="1"/>
</dbReference>
<dbReference type="Pfam" id="PF04542">
    <property type="entry name" value="Sigma70_r2"/>
    <property type="match status" value="1"/>
</dbReference>
<dbReference type="SUPFAM" id="SSF88946">
    <property type="entry name" value="Sigma2 domain of RNA polymerase sigma factors"/>
    <property type="match status" value="1"/>
</dbReference>
<feature type="domain" description="RNA polymerase sigma-70 region 2" evidence="5">
    <location>
        <begin position="28"/>
        <end position="94"/>
    </location>
</feature>
<dbReference type="NCBIfam" id="TIGR02937">
    <property type="entry name" value="sigma70-ECF"/>
    <property type="match status" value="1"/>
</dbReference>
<evidence type="ECO:0000313" key="7">
    <source>
        <dbReference type="EMBL" id="EOR94322.1"/>
    </source>
</evidence>
<dbReference type="InterPro" id="IPR007627">
    <property type="entry name" value="RNA_pol_sigma70_r2"/>
</dbReference>
<dbReference type="RefSeq" id="WP_016195794.1">
    <property type="nucleotide sequence ID" value="NZ_AQPN01000090.1"/>
</dbReference>
<dbReference type="GO" id="GO:0016987">
    <property type="term" value="F:sigma factor activity"/>
    <property type="evidence" value="ECO:0007669"/>
    <property type="project" value="UniProtKB-KW"/>
</dbReference>
<dbReference type="SUPFAM" id="SSF88659">
    <property type="entry name" value="Sigma3 and sigma4 domains of RNA polymerase sigma factors"/>
    <property type="match status" value="1"/>
</dbReference>
<dbReference type="OrthoDB" id="665981at2"/>
<comment type="similarity">
    <text evidence="1">Belongs to the sigma-70 factor family. ECF subfamily.</text>
</comment>
<name>R9GR49_9SPHI</name>
<gene>
    <name evidence="7" type="ORF">ADIARSV_2563</name>
</gene>
<dbReference type="InterPro" id="IPR013324">
    <property type="entry name" value="RNA_pol_sigma_r3/r4-like"/>
</dbReference>
<dbReference type="PANTHER" id="PTHR43133">
    <property type="entry name" value="RNA POLYMERASE ECF-TYPE SIGMA FACTO"/>
    <property type="match status" value="1"/>
</dbReference>
<reference evidence="7 8" key="1">
    <citation type="journal article" date="2013" name="Genome Announc.">
        <title>Draft Genome Sequence of Arcticibacter svalbardensis Strain MN12-7T, a Member of the Family Sphingobacteriaceae Isolated from an Arctic Soil Sample.</title>
        <authorList>
            <person name="Shivaji S."/>
            <person name="Ara S."/>
            <person name="Prasad S."/>
            <person name="Manasa B.P."/>
            <person name="Begum Z."/>
            <person name="Singh A."/>
            <person name="Kumar Pinnaka A."/>
        </authorList>
    </citation>
    <scope>NUCLEOTIDE SEQUENCE [LARGE SCALE GENOMIC DNA]</scope>
    <source>
        <strain evidence="7 8">MN12-7</strain>
    </source>
</reference>
<dbReference type="AlphaFoldDB" id="R9GR49"/>
<keyword evidence="2" id="KW-0805">Transcription regulation</keyword>
<feature type="domain" description="RNA polymerase sigma factor 70 region 4 type 2" evidence="6">
    <location>
        <begin position="124"/>
        <end position="174"/>
    </location>
</feature>
<evidence type="ECO:0000313" key="8">
    <source>
        <dbReference type="Proteomes" id="UP000014174"/>
    </source>
</evidence>
<dbReference type="Gene3D" id="1.10.1740.10">
    <property type="match status" value="1"/>
</dbReference>
<dbReference type="PATRIC" id="fig|1150600.3.peg.2537"/>
<keyword evidence="4" id="KW-0804">Transcription</keyword>
<evidence type="ECO:0000256" key="1">
    <source>
        <dbReference type="ARBA" id="ARBA00010641"/>
    </source>
</evidence>
<dbReference type="EMBL" id="AQPN01000090">
    <property type="protein sequence ID" value="EOR94322.1"/>
    <property type="molecule type" value="Genomic_DNA"/>
</dbReference>
<evidence type="ECO:0000256" key="2">
    <source>
        <dbReference type="ARBA" id="ARBA00023015"/>
    </source>
</evidence>
<sequence length="192" mass="22479">MHSQAFIYSDDELIIRLKNDDSEAFSLLYQKYASSLYYACYNLIRNKAECEDAIQDLFSDLWIKRSALNINLSLKGYLYTAARNRILMRIRSHKIMVNLDEIAALTNSRTADDQLMERELKLHLHKELANLPVKCAQIFTLSRNKQLSNKEIAIQLNLSIKTVENQITIAIRRLRSTMRDFIILLFVILFFK</sequence>
<evidence type="ECO:0000259" key="6">
    <source>
        <dbReference type="Pfam" id="PF08281"/>
    </source>
</evidence>
<dbReference type="eggNOG" id="COG1595">
    <property type="taxonomic scope" value="Bacteria"/>
</dbReference>
<proteinExistence type="inferred from homology"/>
<keyword evidence="3" id="KW-0731">Sigma factor</keyword>
<dbReference type="InterPro" id="IPR014327">
    <property type="entry name" value="RNA_pol_sigma70_bacteroid"/>
</dbReference>
<protein>
    <submittedName>
        <fullName evidence="7">RNA polymerase ECF-type sigma factor</fullName>
    </submittedName>
</protein>
<dbReference type="InterPro" id="IPR036388">
    <property type="entry name" value="WH-like_DNA-bd_sf"/>
</dbReference>
<accession>R9GR49</accession>
<comment type="caution">
    <text evidence="7">The sequence shown here is derived from an EMBL/GenBank/DDBJ whole genome shotgun (WGS) entry which is preliminary data.</text>
</comment>
<dbReference type="GO" id="GO:0003677">
    <property type="term" value="F:DNA binding"/>
    <property type="evidence" value="ECO:0007669"/>
    <property type="project" value="InterPro"/>
</dbReference>
<dbReference type="NCBIfam" id="TIGR02985">
    <property type="entry name" value="Sig70_bacteroi1"/>
    <property type="match status" value="1"/>
</dbReference>
<dbReference type="InterPro" id="IPR013325">
    <property type="entry name" value="RNA_pol_sigma_r2"/>
</dbReference>
<dbReference type="STRING" id="1150600.ADIARSV_2563"/>
<dbReference type="InterPro" id="IPR013249">
    <property type="entry name" value="RNA_pol_sigma70_r4_t2"/>
</dbReference>
<dbReference type="Gene3D" id="1.10.10.10">
    <property type="entry name" value="Winged helix-like DNA-binding domain superfamily/Winged helix DNA-binding domain"/>
    <property type="match status" value="1"/>
</dbReference>
<evidence type="ECO:0000259" key="5">
    <source>
        <dbReference type="Pfam" id="PF04542"/>
    </source>
</evidence>